<dbReference type="InterPro" id="IPR013974">
    <property type="entry name" value="SAF"/>
</dbReference>
<dbReference type="SMART" id="SM00858">
    <property type="entry name" value="SAF"/>
    <property type="match status" value="1"/>
</dbReference>
<feature type="domain" description="SAF" evidence="5">
    <location>
        <begin position="111"/>
        <end position="173"/>
    </location>
</feature>
<dbReference type="Pfam" id="PF13144">
    <property type="entry name" value="ChapFlgA"/>
    <property type="match status" value="1"/>
</dbReference>
<evidence type="ECO:0000313" key="7">
    <source>
        <dbReference type="Proteomes" id="UP000784128"/>
    </source>
</evidence>
<feature type="chain" id="PRO_5044987349" description="Flagella basal body P-ring formation protein FlgA" evidence="4">
    <location>
        <begin position="23"/>
        <end position="237"/>
    </location>
</feature>
<dbReference type="EMBL" id="JAHDYS010000007">
    <property type="protein sequence ID" value="MBT1071928.1"/>
    <property type="molecule type" value="Genomic_DNA"/>
</dbReference>
<proteinExistence type="inferred from homology"/>
<dbReference type="RefSeq" id="WP_214298259.1">
    <property type="nucleotide sequence ID" value="NZ_JAHDYS010000007.1"/>
</dbReference>
<evidence type="ECO:0000256" key="3">
    <source>
        <dbReference type="ARBA" id="ARBA00022764"/>
    </source>
</evidence>
<keyword evidence="4" id="KW-1005">Bacterial flagellum biogenesis</keyword>
<keyword evidence="6" id="KW-0969">Cilium</keyword>
<sequence>MRSVLVIIVWMLLFAAPAYSQATAPSLRDSEIRAAVTAYVQQKTANLGCEVRIKRLSVIDNPVLPEGTLEYEVVAPQQWEGWGTAGISVIVRKGDRVVRNIPARLEVEALTDMVVTVRQIDHGSILSADDLALRKQDIATVQGRFLGNLADAVGKKARITLKANAPLRSDQLEKVPVVKTGQLVTIVAENERMRITVTGKAKSSGAVGDTITVQNLNSLKDVPARIIDAGTVAVVFN</sequence>
<gene>
    <name evidence="6" type="primary">flgA</name>
    <name evidence="6" type="ORF">KJB30_09045</name>
</gene>
<dbReference type="CDD" id="cd11614">
    <property type="entry name" value="SAF_CpaB_FlgA_like"/>
    <property type="match status" value="1"/>
</dbReference>
<evidence type="ECO:0000256" key="4">
    <source>
        <dbReference type="RuleBase" id="RU362063"/>
    </source>
</evidence>
<keyword evidence="6" id="KW-0282">Flagellum</keyword>
<keyword evidence="6" id="KW-0966">Cell projection</keyword>
<accession>A0ABS5U8D4</accession>
<dbReference type="InterPro" id="IPR039246">
    <property type="entry name" value="Flagellar_FlgA"/>
</dbReference>
<comment type="subcellular location">
    <subcellularLocation>
        <location evidence="1 4">Periplasm</location>
    </subcellularLocation>
</comment>
<dbReference type="NCBIfam" id="TIGR03170">
    <property type="entry name" value="flgA_cterm"/>
    <property type="match status" value="1"/>
</dbReference>
<evidence type="ECO:0000313" key="6">
    <source>
        <dbReference type="EMBL" id="MBT1071928.1"/>
    </source>
</evidence>
<dbReference type="PANTHER" id="PTHR36307:SF1">
    <property type="entry name" value="FLAGELLA BASAL BODY P-RING FORMATION PROTEIN FLGA"/>
    <property type="match status" value="1"/>
</dbReference>
<keyword evidence="3 4" id="KW-0574">Periplasm</keyword>
<organism evidence="6 7">
    <name type="scientific">Pelotalea chapellei</name>
    <dbReference type="NCBI Taxonomy" id="44671"/>
    <lineage>
        <taxon>Bacteria</taxon>
        <taxon>Pseudomonadati</taxon>
        <taxon>Thermodesulfobacteriota</taxon>
        <taxon>Desulfuromonadia</taxon>
        <taxon>Geobacterales</taxon>
        <taxon>Geobacteraceae</taxon>
        <taxon>Pelotalea</taxon>
    </lineage>
</organism>
<keyword evidence="2 4" id="KW-0732">Signal</keyword>
<evidence type="ECO:0000256" key="1">
    <source>
        <dbReference type="ARBA" id="ARBA00004418"/>
    </source>
</evidence>
<reference evidence="6 7" key="1">
    <citation type="submission" date="2021-05" db="EMBL/GenBank/DDBJ databases">
        <title>The draft genome of Geobacter chapellei DSM 13688.</title>
        <authorList>
            <person name="Xu Z."/>
            <person name="Masuda Y."/>
            <person name="Itoh H."/>
            <person name="Senoo K."/>
        </authorList>
    </citation>
    <scope>NUCLEOTIDE SEQUENCE [LARGE SCALE GENOMIC DNA]</scope>
    <source>
        <strain evidence="6 7">DSM 13688</strain>
    </source>
</reference>
<dbReference type="Gene3D" id="3.90.1210.10">
    <property type="entry name" value="Antifreeze-like/N-acetylneuraminic acid synthase C-terminal domain"/>
    <property type="match status" value="1"/>
</dbReference>
<name>A0ABS5U8D4_9BACT</name>
<protein>
    <recommendedName>
        <fullName evidence="4">Flagella basal body P-ring formation protein FlgA</fullName>
    </recommendedName>
</protein>
<dbReference type="Proteomes" id="UP000784128">
    <property type="component" value="Unassembled WGS sequence"/>
</dbReference>
<dbReference type="InterPro" id="IPR041231">
    <property type="entry name" value="FlgA_N"/>
</dbReference>
<dbReference type="PANTHER" id="PTHR36307">
    <property type="entry name" value="FLAGELLA BASAL BODY P-RING FORMATION PROTEIN FLGA"/>
    <property type="match status" value="1"/>
</dbReference>
<evidence type="ECO:0000256" key="2">
    <source>
        <dbReference type="ARBA" id="ARBA00022729"/>
    </source>
</evidence>
<feature type="signal peptide" evidence="4">
    <location>
        <begin position="1"/>
        <end position="22"/>
    </location>
</feature>
<keyword evidence="7" id="KW-1185">Reference proteome</keyword>
<comment type="similarity">
    <text evidence="4">Belongs to the FlgA family.</text>
</comment>
<dbReference type="InterPro" id="IPR017585">
    <property type="entry name" value="SAF_FlgA"/>
</dbReference>
<comment type="function">
    <text evidence="4">Involved in the assembly process of the P-ring formation. It may associate with FlgF on the rod constituting a structure essential for the P-ring assembly or may act as a modulator protein for the P-ring assembly.</text>
</comment>
<evidence type="ECO:0000259" key="5">
    <source>
        <dbReference type="SMART" id="SM00858"/>
    </source>
</evidence>
<dbReference type="Pfam" id="PF17656">
    <property type="entry name" value="ChapFlgA_N"/>
    <property type="match status" value="1"/>
</dbReference>
<dbReference type="Gene3D" id="2.30.30.760">
    <property type="match status" value="1"/>
</dbReference>
<comment type="caution">
    <text evidence="6">The sequence shown here is derived from an EMBL/GenBank/DDBJ whole genome shotgun (WGS) entry which is preliminary data.</text>
</comment>